<gene>
    <name evidence="2" type="ORF">KUTeg_007488</name>
</gene>
<proteinExistence type="predicted"/>
<dbReference type="Proteomes" id="UP001217089">
    <property type="component" value="Unassembled WGS sequence"/>
</dbReference>
<evidence type="ECO:0000313" key="3">
    <source>
        <dbReference type="Proteomes" id="UP001217089"/>
    </source>
</evidence>
<keyword evidence="3" id="KW-1185">Reference proteome</keyword>
<accession>A0ABQ9FDD9</accession>
<organism evidence="2 3">
    <name type="scientific">Tegillarca granosa</name>
    <name type="common">Malaysian cockle</name>
    <name type="synonym">Anadara granosa</name>
    <dbReference type="NCBI Taxonomy" id="220873"/>
    <lineage>
        <taxon>Eukaryota</taxon>
        <taxon>Metazoa</taxon>
        <taxon>Spiralia</taxon>
        <taxon>Lophotrochozoa</taxon>
        <taxon>Mollusca</taxon>
        <taxon>Bivalvia</taxon>
        <taxon>Autobranchia</taxon>
        <taxon>Pteriomorphia</taxon>
        <taxon>Arcoida</taxon>
        <taxon>Arcoidea</taxon>
        <taxon>Arcidae</taxon>
        <taxon>Tegillarca</taxon>
    </lineage>
</organism>
<sequence length="95" mass="10723">MQNTEKTEGSTFSRSRSSSISNSMENVSKEAIQSLVFADSYARKTDCNGVLIPTMSEQWKDLMKEKEKDKEREKLQSSIEMIVGLQDANSDLILV</sequence>
<evidence type="ECO:0000256" key="1">
    <source>
        <dbReference type="SAM" id="MobiDB-lite"/>
    </source>
</evidence>
<comment type="caution">
    <text evidence="2">The sequence shown here is derived from an EMBL/GenBank/DDBJ whole genome shotgun (WGS) entry which is preliminary data.</text>
</comment>
<protein>
    <submittedName>
        <fullName evidence="2">Uncharacterized protein</fullName>
    </submittedName>
</protein>
<dbReference type="EMBL" id="JARBDR010000337">
    <property type="protein sequence ID" value="KAJ8315338.1"/>
    <property type="molecule type" value="Genomic_DNA"/>
</dbReference>
<feature type="compositionally biased region" description="Low complexity" evidence="1">
    <location>
        <begin position="10"/>
        <end position="24"/>
    </location>
</feature>
<reference evidence="2 3" key="1">
    <citation type="submission" date="2022-12" db="EMBL/GenBank/DDBJ databases">
        <title>Chromosome-level genome of Tegillarca granosa.</title>
        <authorList>
            <person name="Kim J."/>
        </authorList>
    </citation>
    <scope>NUCLEOTIDE SEQUENCE [LARGE SCALE GENOMIC DNA]</scope>
    <source>
        <strain evidence="2">Teg-2019</strain>
        <tissue evidence="2">Adductor muscle</tissue>
    </source>
</reference>
<name>A0ABQ9FDD9_TEGGR</name>
<feature type="region of interest" description="Disordered" evidence="1">
    <location>
        <begin position="1"/>
        <end position="24"/>
    </location>
</feature>
<evidence type="ECO:0000313" key="2">
    <source>
        <dbReference type="EMBL" id="KAJ8315338.1"/>
    </source>
</evidence>